<dbReference type="PANTHER" id="PTHR45774:SF3">
    <property type="entry name" value="BTB (POZ) DOMAIN-CONTAINING 2B-RELATED"/>
    <property type="match status" value="1"/>
</dbReference>
<dbReference type="InterPro" id="IPR006571">
    <property type="entry name" value="TLDc_dom"/>
</dbReference>
<dbReference type="PANTHER" id="PTHR45774">
    <property type="entry name" value="BTB/POZ DOMAIN-CONTAINING"/>
    <property type="match status" value="1"/>
</dbReference>
<dbReference type="Pfam" id="PF07707">
    <property type="entry name" value="BACK"/>
    <property type="match status" value="1"/>
</dbReference>
<dbReference type="PROSITE" id="PS51886">
    <property type="entry name" value="TLDC"/>
    <property type="match status" value="1"/>
</dbReference>
<sequence length="352" mass="40598">MVAASEFDLQELVNHLQSFLIQKNTSWIIENFSLMYQTSLENNSLTELQNYCNDLVSKKPVKIFNSNNFSSIPENILISLIQNDNLNMNEVRVWKHVLKWGLDQNPGLPSDPESFSGDDFSTLKNTLQQCIPLIKFDNFSSKEFLDNVFPYRKILSENLFIDLLKLFSDHDHKSTDQPESEETKEIESEAQTFEKIETQSINVNASYEFKLIFRGSRNGFTTKTFHNICDNQSRTVTIIKVKESNEILGGYNPIEWKRGGVYAATYDSFIFSFDKNQSINNYILSRVLDSDFAVSNHTCHGLSFGKSDLVLRGAFFDNCVCSKISYDKPIRNSSDKFSLEEYEIFQITNQHF</sequence>
<dbReference type="OrthoDB" id="2325952at2759"/>
<dbReference type="Gene3D" id="1.25.40.420">
    <property type="match status" value="1"/>
</dbReference>
<dbReference type="Proteomes" id="UP000022910">
    <property type="component" value="Unassembled WGS sequence"/>
</dbReference>
<evidence type="ECO:0000313" key="2">
    <source>
        <dbReference type="EMBL" id="EXX72009.1"/>
    </source>
</evidence>
<dbReference type="SMR" id="A0A015KWR7"/>
<evidence type="ECO:0000259" key="1">
    <source>
        <dbReference type="PROSITE" id="PS51886"/>
    </source>
</evidence>
<proteinExistence type="predicted"/>
<feature type="domain" description="TLDc" evidence="1">
    <location>
        <begin position="185"/>
        <end position="348"/>
    </location>
</feature>
<dbReference type="InterPro" id="IPR011705">
    <property type="entry name" value="BACK"/>
</dbReference>
<dbReference type="Pfam" id="PF07534">
    <property type="entry name" value="TLD"/>
    <property type="match status" value="1"/>
</dbReference>
<dbReference type="AlphaFoldDB" id="A0A015KWR7"/>
<comment type="caution">
    <text evidence="2">The sequence shown here is derived from an EMBL/GenBank/DDBJ whole genome shotgun (WGS) entry which is preliminary data.</text>
</comment>
<name>A0A015KWR7_RHIIW</name>
<accession>A0A015KWR7</accession>
<reference evidence="2 3" key="1">
    <citation type="submission" date="2014-02" db="EMBL/GenBank/DDBJ databases">
        <title>Single nucleus genome sequencing reveals high similarity among nuclei of an endomycorrhizal fungus.</title>
        <authorList>
            <person name="Lin K."/>
            <person name="Geurts R."/>
            <person name="Zhang Z."/>
            <person name="Limpens E."/>
            <person name="Saunders D.G."/>
            <person name="Mu D."/>
            <person name="Pang E."/>
            <person name="Cao H."/>
            <person name="Cha H."/>
            <person name="Lin T."/>
            <person name="Zhou Q."/>
            <person name="Shang Y."/>
            <person name="Li Y."/>
            <person name="Ivanov S."/>
            <person name="Sharma T."/>
            <person name="Velzen R.V."/>
            <person name="Ruijter N.D."/>
            <person name="Aanen D.K."/>
            <person name="Win J."/>
            <person name="Kamoun S."/>
            <person name="Bisseling T."/>
            <person name="Huang S."/>
        </authorList>
    </citation>
    <scope>NUCLEOTIDE SEQUENCE [LARGE SCALE GENOMIC DNA]</scope>
    <source>
        <strain evidence="3">DAOM197198w</strain>
    </source>
</reference>
<dbReference type="EMBL" id="JEMT01015814">
    <property type="protein sequence ID" value="EXX72009.1"/>
    <property type="molecule type" value="Genomic_DNA"/>
</dbReference>
<evidence type="ECO:0000313" key="3">
    <source>
        <dbReference type="Proteomes" id="UP000022910"/>
    </source>
</evidence>
<protein>
    <recommendedName>
        <fullName evidence="1">TLDc domain-containing protein</fullName>
    </recommendedName>
</protein>
<dbReference type="HOGENOM" id="CLU_021542_0_0_1"/>
<keyword evidence="3" id="KW-1185">Reference proteome</keyword>
<gene>
    <name evidence="2" type="ORF">RirG_073360</name>
</gene>
<organism evidence="2 3">
    <name type="scientific">Rhizophagus irregularis (strain DAOM 197198w)</name>
    <name type="common">Glomus intraradices</name>
    <dbReference type="NCBI Taxonomy" id="1432141"/>
    <lineage>
        <taxon>Eukaryota</taxon>
        <taxon>Fungi</taxon>
        <taxon>Fungi incertae sedis</taxon>
        <taxon>Mucoromycota</taxon>
        <taxon>Glomeromycotina</taxon>
        <taxon>Glomeromycetes</taxon>
        <taxon>Glomerales</taxon>
        <taxon>Glomeraceae</taxon>
        <taxon>Rhizophagus</taxon>
    </lineage>
</organism>